<dbReference type="AlphaFoldDB" id="A0A202B719"/>
<dbReference type="Gene3D" id="1.10.620.20">
    <property type="entry name" value="Ribonucleotide Reductase, subunit A"/>
    <property type="match status" value="1"/>
</dbReference>
<evidence type="ECO:0000313" key="2">
    <source>
        <dbReference type="Proteomes" id="UP000196342"/>
    </source>
</evidence>
<dbReference type="Pfam" id="PF11583">
    <property type="entry name" value="AurF"/>
    <property type="match status" value="1"/>
</dbReference>
<evidence type="ECO:0008006" key="3">
    <source>
        <dbReference type="Google" id="ProtNLM"/>
    </source>
</evidence>
<keyword evidence="2" id="KW-1185">Reference proteome</keyword>
<organism evidence="1 2">
    <name type="scientific">Chromobacterium violaceum</name>
    <dbReference type="NCBI Taxonomy" id="536"/>
    <lineage>
        <taxon>Bacteria</taxon>
        <taxon>Pseudomonadati</taxon>
        <taxon>Pseudomonadota</taxon>
        <taxon>Betaproteobacteria</taxon>
        <taxon>Neisseriales</taxon>
        <taxon>Chromobacteriaceae</taxon>
        <taxon>Chromobacterium</taxon>
    </lineage>
</organism>
<dbReference type="InterPro" id="IPR025859">
    <property type="entry name" value="AurF/CmlI"/>
</dbReference>
<sequence>METSTVARDPLGLSDESRRKVQTLIRASHRKTMELESVLPWENGINLSLPPKMETGSWIYGTPYWDAMTPEQRHETLWKETARDVSMFIWLEQTLPPLYVGYINRFRFDLSPEVYEYLMIFSREEITHTLMFRRYMKMAGLELFQPPGGAYGSFVEKLPMMNPVIGILWTLMIEWAAELSAMYLTQSAEVEPLTKMMFHEHHIEEVRHIAFGKRIVEHFFETAPEAELAAMRAQIGQLLRHFKAEMTFNSEIAKHTSFVFPIQPGDEEAIAMVRGSANNQRLNSERFAELDQWFAELGIV</sequence>
<accession>A0A202B719</accession>
<dbReference type="InterPro" id="IPR012348">
    <property type="entry name" value="RNR-like"/>
</dbReference>
<evidence type="ECO:0000313" key="1">
    <source>
        <dbReference type="EMBL" id="OVE47161.1"/>
    </source>
</evidence>
<proteinExistence type="predicted"/>
<protein>
    <recommendedName>
        <fullName evidence="3">p-aminobenzoate N-oxygenase AurF</fullName>
    </recommendedName>
</protein>
<gene>
    <name evidence="1" type="ORF">CBW21_15985</name>
</gene>
<dbReference type="RefSeq" id="WP_087698322.1">
    <property type="nucleotide sequence ID" value="NZ_NHOO01000013.1"/>
</dbReference>
<dbReference type="GO" id="GO:0016491">
    <property type="term" value="F:oxidoreductase activity"/>
    <property type="evidence" value="ECO:0007669"/>
    <property type="project" value="InterPro"/>
</dbReference>
<dbReference type="SUPFAM" id="SSF47240">
    <property type="entry name" value="Ferritin-like"/>
    <property type="match status" value="1"/>
</dbReference>
<dbReference type="InterPro" id="IPR009078">
    <property type="entry name" value="Ferritin-like_SF"/>
</dbReference>
<dbReference type="Proteomes" id="UP000196342">
    <property type="component" value="Unassembled WGS sequence"/>
</dbReference>
<dbReference type="EMBL" id="NHOO01000013">
    <property type="protein sequence ID" value="OVE47161.1"/>
    <property type="molecule type" value="Genomic_DNA"/>
</dbReference>
<name>A0A202B719_CHRVL</name>
<reference evidence="1 2" key="1">
    <citation type="submission" date="2017-05" db="EMBL/GenBank/DDBJ databases">
        <title>Chromobacterium violaceum GHPS1 isolated from Hydrocarbon polluted soil in French Guiana display an awesome secondary metabolite arsenal and a battery of drug and heavy-metal-resistance and detoxification of xenobiotics proteins.</title>
        <authorList>
            <person name="Belbahri L."/>
        </authorList>
    </citation>
    <scope>NUCLEOTIDE SEQUENCE [LARGE SCALE GENOMIC DNA]</scope>
    <source>
        <strain evidence="1 2">GHPS1</strain>
    </source>
</reference>
<comment type="caution">
    <text evidence="1">The sequence shown here is derived from an EMBL/GenBank/DDBJ whole genome shotgun (WGS) entry which is preliminary data.</text>
</comment>